<feature type="repeat" description="Solcar" evidence="10">
    <location>
        <begin position="28"/>
        <end position="113"/>
    </location>
</feature>
<sequence length="321" mass="35242">MSSSAVLLAKEVPVSAAREEKEQGKKSSAIRYPFWFGGSASGMAACVTHPLDLVKVRLQTRTPDAPKNMRGTFANILRTNGPLGFYNGISASLLRQLTYSTVRFGVYEEMKQRAGPDASPLLLIAMAASSGFLGGMAGNVADVLNVRMQQDAALPVHERRNYKHAIDGMIRMAREEGIMSWYRGWLPNSSRAAVTTASQLAVYDVAKGLLLDYTPMEDTLTTQLSASLLAGLTAATVTSPIDVIKTRVMLSRDNQGVVDLIRNISRTEGVRWVFKGWVPSFLRLGPYTIGIFFFLEMHRNIYRRLESPAAGSQSSSRLRTS</sequence>
<keyword evidence="13" id="KW-1185">Reference proteome</keyword>
<comment type="caution">
    <text evidence="12">The sequence shown here is derived from an EMBL/GenBank/DDBJ whole genome shotgun (WGS) entry which is preliminary data.</text>
</comment>
<protein>
    <recommendedName>
        <fullName evidence="14">Mitochondrial dicarboxylate transporter</fullName>
    </recommendedName>
</protein>
<keyword evidence="5" id="KW-0677">Repeat</keyword>
<dbReference type="InterPro" id="IPR050391">
    <property type="entry name" value="Mito_Metabolite_Transporter"/>
</dbReference>
<keyword evidence="7" id="KW-1133">Transmembrane helix</keyword>
<evidence type="ECO:0000256" key="2">
    <source>
        <dbReference type="ARBA" id="ARBA00006375"/>
    </source>
</evidence>
<evidence type="ECO:0000256" key="1">
    <source>
        <dbReference type="ARBA" id="ARBA00004448"/>
    </source>
</evidence>
<dbReference type="EMBL" id="LKCW01000019">
    <property type="protein sequence ID" value="KPM44479.1"/>
    <property type="molecule type" value="Genomic_DNA"/>
</dbReference>
<dbReference type="InterPro" id="IPR002067">
    <property type="entry name" value="MCP"/>
</dbReference>
<dbReference type="Proteomes" id="UP000050424">
    <property type="component" value="Unassembled WGS sequence"/>
</dbReference>
<dbReference type="AlphaFoldDB" id="A0A0P7BL56"/>
<evidence type="ECO:0000313" key="13">
    <source>
        <dbReference type="Proteomes" id="UP000050424"/>
    </source>
</evidence>
<dbReference type="PROSITE" id="PS50920">
    <property type="entry name" value="SOLCAR"/>
    <property type="match status" value="3"/>
</dbReference>
<dbReference type="Gene3D" id="1.50.40.10">
    <property type="entry name" value="Mitochondrial carrier domain"/>
    <property type="match status" value="1"/>
</dbReference>
<dbReference type="Pfam" id="PF00153">
    <property type="entry name" value="Mito_carr"/>
    <property type="match status" value="3"/>
</dbReference>
<evidence type="ECO:0000256" key="5">
    <source>
        <dbReference type="ARBA" id="ARBA00022737"/>
    </source>
</evidence>
<evidence type="ECO:0000256" key="10">
    <source>
        <dbReference type="PROSITE-ProRule" id="PRU00282"/>
    </source>
</evidence>
<evidence type="ECO:0000256" key="3">
    <source>
        <dbReference type="ARBA" id="ARBA00022448"/>
    </source>
</evidence>
<dbReference type="FunFam" id="1.50.40.10:FF:000107">
    <property type="entry name" value="Mitochondrial dicarboxylate carrier"/>
    <property type="match status" value="1"/>
</dbReference>
<dbReference type="GO" id="GO:0055085">
    <property type="term" value="P:transmembrane transport"/>
    <property type="evidence" value="ECO:0007669"/>
    <property type="project" value="InterPro"/>
</dbReference>
<dbReference type="PRINTS" id="PR00926">
    <property type="entry name" value="MITOCARRIER"/>
</dbReference>
<keyword evidence="9 10" id="KW-0472">Membrane</keyword>
<evidence type="ECO:0000256" key="4">
    <source>
        <dbReference type="ARBA" id="ARBA00022692"/>
    </source>
</evidence>
<evidence type="ECO:0000256" key="8">
    <source>
        <dbReference type="ARBA" id="ARBA00023128"/>
    </source>
</evidence>
<evidence type="ECO:0000313" key="12">
    <source>
        <dbReference type="EMBL" id="KPM44479.1"/>
    </source>
</evidence>
<keyword evidence="4 10" id="KW-0812">Transmembrane</keyword>
<keyword evidence="3 11" id="KW-0813">Transport</keyword>
<accession>A0A0P7BL56</accession>
<evidence type="ECO:0000256" key="9">
    <source>
        <dbReference type="ARBA" id="ARBA00023136"/>
    </source>
</evidence>
<keyword evidence="8" id="KW-0496">Mitochondrion</keyword>
<feature type="repeat" description="Solcar" evidence="10">
    <location>
        <begin position="118"/>
        <end position="209"/>
    </location>
</feature>
<proteinExistence type="inferred from homology"/>
<dbReference type="InterPro" id="IPR018108">
    <property type="entry name" value="MCP_transmembrane"/>
</dbReference>
<dbReference type="PANTHER" id="PTHR45618">
    <property type="entry name" value="MITOCHONDRIAL DICARBOXYLATE CARRIER-RELATED"/>
    <property type="match status" value="1"/>
</dbReference>
<evidence type="ECO:0008006" key="14">
    <source>
        <dbReference type="Google" id="ProtNLM"/>
    </source>
</evidence>
<dbReference type="GO" id="GO:0005743">
    <property type="term" value="C:mitochondrial inner membrane"/>
    <property type="evidence" value="ECO:0007669"/>
    <property type="project" value="UniProtKB-SubCell"/>
</dbReference>
<evidence type="ECO:0000256" key="11">
    <source>
        <dbReference type="RuleBase" id="RU000488"/>
    </source>
</evidence>
<comment type="subcellular location">
    <subcellularLocation>
        <location evidence="1">Mitochondrion inner membrane</location>
        <topology evidence="1">Multi-pass membrane protein</topology>
    </subcellularLocation>
</comment>
<evidence type="ECO:0000256" key="6">
    <source>
        <dbReference type="ARBA" id="ARBA00022792"/>
    </source>
</evidence>
<dbReference type="STRING" id="78410.A0A0P7BL56"/>
<dbReference type="SUPFAM" id="SSF103506">
    <property type="entry name" value="Mitochondrial carrier"/>
    <property type="match status" value="1"/>
</dbReference>
<name>A0A0P7BL56_9HYPO</name>
<comment type="similarity">
    <text evidence="2 11">Belongs to the mitochondrial carrier (TC 2.A.29) family.</text>
</comment>
<feature type="repeat" description="Solcar" evidence="10">
    <location>
        <begin position="218"/>
        <end position="301"/>
    </location>
</feature>
<dbReference type="InterPro" id="IPR023395">
    <property type="entry name" value="MCP_dom_sf"/>
</dbReference>
<dbReference type="OrthoDB" id="448427at2759"/>
<keyword evidence="6" id="KW-0999">Mitochondrion inner membrane</keyword>
<organism evidence="12 13">
    <name type="scientific">Neonectria ditissima</name>
    <dbReference type="NCBI Taxonomy" id="78410"/>
    <lineage>
        <taxon>Eukaryota</taxon>
        <taxon>Fungi</taxon>
        <taxon>Dikarya</taxon>
        <taxon>Ascomycota</taxon>
        <taxon>Pezizomycotina</taxon>
        <taxon>Sordariomycetes</taxon>
        <taxon>Hypocreomycetidae</taxon>
        <taxon>Hypocreales</taxon>
        <taxon>Nectriaceae</taxon>
        <taxon>Neonectria</taxon>
    </lineage>
</organism>
<reference evidence="12 13" key="1">
    <citation type="submission" date="2015-09" db="EMBL/GenBank/DDBJ databases">
        <title>Draft genome of a European isolate of the apple canker pathogen Neonectria ditissima.</title>
        <authorList>
            <person name="Gomez-Cortecero A."/>
            <person name="Harrison R.J."/>
            <person name="Armitage A.D."/>
        </authorList>
    </citation>
    <scope>NUCLEOTIDE SEQUENCE [LARGE SCALE GENOMIC DNA]</scope>
    <source>
        <strain evidence="12 13">R09/05</strain>
    </source>
</reference>
<evidence type="ECO:0000256" key="7">
    <source>
        <dbReference type="ARBA" id="ARBA00022989"/>
    </source>
</evidence>
<gene>
    <name evidence="12" type="ORF">AK830_g2077</name>
</gene>